<feature type="transmembrane region" description="Helical" evidence="1">
    <location>
        <begin position="264"/>
        <end position="281"/>
    </location>
</feature>
<keyword evidence="3" id="KW-1185">Reference proteome</keyword>
<proteinExistence type="predicted"/>
<dbReference type="Proteomes" id="UP000031802">
    <property type="component" value="Unassembled WGS sequence"/>
</dbReference>
<sequence>MTHYHWSVPKKIGFRFSFIFILSIILIMNNGAYPFFNIINKPLLYVMHDFTPWFAKNILQYNYDYSIVTNGSGDTSYDWITLLIIFVWAVIGTIIWSLADRNRRTYDACYYWLTTFTRYYIAFMLINYGVIKLCHAQMPPPGLNRLMEPLHEFSPMGLAWTYFGYSKSYNIFVGIVEILAGLLLFRKTMVLGALITMTVSINIMTTNYFFDVPVKIIATTLFTLSLFLLLPHSKALYKFFILGKSIRIKTSNRITFKKRWKNKMATGIKIAAIGIFAFQQVNSIFTRQKLIDHYYKKSPLYGIYLIESGDRKEGLTLNDWKYIVFEYEEYVTVRDEYYKKEKITPAIDAKAKTISLNNHTFNYSILDNGDIILSNKSSDLREDVKFIKQNPADFELMQQNFNWIQEYPRNR</sequence>
<protein>
    <recommendedName>
        <fullName evidence="4">DoxX family protein</fullName>
    </recommendedName>
</protein>
<dbReference type="STRING" id="1229276.DI53_1276"/>
<feature type="transmembrane region" description="Helical" evidence="1">
    <location>
        <begin position="216"/>
        <end position="243"/>
    </location>
</feature>
<gene>
    <name evidence="2" type="ORF">DI53_1276</name>
</gene>
<name>A0A0B8T8Q9_9SPHI</name>
<evidence type="ECO:0000256" key="1">
    <source>
        <dbReference type="SAM" id="Phobius"/>
    </source>
</evidence>
<dbReference type="OrthoDB" id="102112at2"/>
<evidence type="ECO:0008006" key="4">
    <source>
        <dbReference type="Google" id="ProtNLM"/>
    </source>
</evidence>
<evidence type="ECO:0000313" key="2">
    <source>
        <dbReference type="EMBL" id="KGE15049.1"/>
    </source>
</evidence>
<reference evidence="3" key="1">
    <citation type="submission" date="2014-04" db="EMBL/GenBank/DDBJ databases">
        <title>Whole-Genome optical mapping and complete genome sequence of Sphingobacterium deserti sp. nov., a new spaces isolated from desert in the west of China.</title>
        <authorList>
            <person name="Teng C."/>
            <person name="Zhou Z."/>
            <person name="Li X."/>
            <person name="Chen M."/>
            <person name="Lin M."/>
            <person name="Wang L."/>
            <person name="Su S."/>
            <person name="Zhang C."/>
            <person name="Zhang W."/>
        </authorList>
    </citation>
    <scope>NUCLEOTIDE SEQUENCE [LARGE SCALE GENOMIC DNA]</scope>
    <source>
        <strain evidence="3">ACCC05744</strain>
    </source>
</reference>
<feature type="transmembrane region" description="Helical" evidence="1">
    <location>
        <begin position="110"/>
        <end position="131"/>
    </location>
</feature>
<evidence type="ECO:0000313" key="3">
    <source>
        <dbReference type="Proteomes" id="UP000031802"/>
    </source>
</evidence>
<dbReference type="EMBL" id="JJMU01000021">
    <property type="protein sequence ID" value="KGE15049.1"/>
    <property type="molecule type" value="Genomic_DNA"/>
</dbReference>
<feature type="transmembrane region" description="Helical" evidence="1">
    <location>
        <begin position="79"/>
        <end position="98"/>
    </location>
</feature>
<feature type="transmembrane region" description="Helical" evidence="1">
    <location>
        <begin position="168"/>
        <end position="185"/>
    </location>
</feature>
<keyword evidence="1" id="KW-0812">Transmembrane</keyword>
<dbReference type="AlphaFoldDB" id="A0A0B8T8Q9"/>
<reference evidence="2 3" key="2">
    <citation type="journal article" date="2015" name="PLoS ONE">
        <title>Whole-Genome Optical Mapping and Finished Genome Sequence of Sphingobacterium deserti sp. nov., a New Species Isolated from the Western Desert of China.</title>
        <authorList>
            <person name="Teng C."/>
            <person name="Zhou Z."/>
            <person name="Molnar I."/>
            <person name="Li X."/>
            <person name="Tang R."/>
            <person name="Chen M."/>
            <person name="Wang L."/>
            <person name="Su S."/>
            <person name="Zhang W."/>
            <person name="Lin M."/>
        </authorList>
    </citation>
    <scope>NUCLEOTIDE SEQUENCE [LARGE SCALE GENOMIC DNA]</scope>
    <source>
        <strain evidence="3">ACCC05744</strain>
    </source>
</reference>
<keyword evidence="1" id="KW-1133">Transmembrane helix</keyword>
<dbReference type="PATRIC" id="fig|1229276.3.peg.1319"/>
<accession>A0A0B8T8Q9</accession>
<feature type="transmembrane region" description="Helical" evidence="1">
    <location>
        <begin position="12"/>
        <end position="36"/>
    </location>
</feature>
<keyword evidence="1" id="KW-0472">Membrane</keyword>
<comment type="caution">
    <text evidence="2">The sequence shown here is derived from an EMBL/GenBank/DDBJ whole genome shotgun (WGS) entry which is preliminary data.</text>
</comment>
<dbReference type="eggNOG" id="ENOG5031KQM">
    <property type="taxonomic scope" value="Bacteria"/>
</dbReference>
<organism evidence="2 3">
    <name type="scientific">Sphingobacterium deserti</name>
    <dbReference type="NCBI Taxonomy" id="1229276"/>
    <lineage>
        <taxon>Bacteria</taxon>
        <taxon>Pseudomonadati</taxon>
        <taxon>Bacteroidota</taxon>
        <taxon>Sphingobacteriia</taxon>
        <taxon>Sphingobacteriales</taxon>
        <taxon>Sphingobacteriaceae</taxon>
        <taxon>Sphingobacterium</taxon>
    </lineage>
</organism>